<dbReference type="InterPro" id="IPR046342">
    <property type="entry name" value="CBS_dom_sf"/>
</dbReference>
<dbReference type="PANTHER" id="PTHR12064">
    <property type="entry name" value="METAL TRANSPORTER CNNM"/>
    <property type="match status" value="1"/>
</dbReference>
<name>A0AA40EQQ9_9PEZI</name>
<dbReference type="AlphaFoldDB" id="A0AA40EQQ9"/>
<dbReference type="InterPro" id="IPR045095">
    <property type="entry name" value="ACDP"/>
</dbReference>
<evidence type="ECO:0000256" key="2">
    <source>
        <dbReference type="ARBA" id="ARBA00022692"/>
    </source>
</evidence>
<reference evidence="12" key="1">
    <citation type="submission" date="2023-06" db="EMBL/GenBank/DDBJ databases">
        <title>Genome-scale phylogeny and comparative genomics of the fungal order Sordariales.</title>
        <authorList>
            <consortium name="Lawrence Berkeley National Laboratory"/>
            <person name="Hensen N."/>
            <person name="Bonometti L."/>
            <person name="Westerberg I."/>
            <person name="Brannstrom I.O."/>
            <person name="Guillou S."/>
            <person name="Cros-Aarteil S."/>
            <person name="Calhoun S."/>
            <person name="Haridas S."/>
            <person name="Kuo A."/>
            <person name="Mondo S."/>
            <person name="Pangilinan J."/>
            <person name="Riley R."/>
            <person name="LaButti K."/>
            <person name="Andreopoulos B."/>
            <person name="Lipzen A."/>
            <person name="Chen C."/>
            <person name="Yanf M."/>
            <person name="Daum C."/>
            <person name="Ng V."/>
            <person name="Clum A."/>
            <person name="Steindorff A."/>
            <person name="Ohm R."/>
            <person name="Martin F."/>
            <person name="Silar P."/>
            <person name="Natvig D."/>
            <person name="Lalanne C."/>
            <person name="Gautier V."/>
            <person name="Ament-velasquez S.L."/>
            <person name="Kruys A."/>
            <person name="Hutchinson M.I."/>
            <person name="Powell A.J."/>
            <person name="Barry K."/>
            <person name="Miller A.N."/>
            <person name="Grigoriev I.V."/>
            <person name="Debuchy R."/>
            <person name="Gladieux P."/>
            <person name="Thoren M.H."/>
            <person name="Johannesson H."/>
        </authorList>
    </citation>
    <scope>NUCLEOTIDE SEQUENCE</scope>
    <source>
        <strain evidence="12">SMH3187-1</strain>
    </source>
</reference>
<proteinExistence type="predicted"/>
<dbReference type="GO" id="GO:0005737">
    <property type="term" value="C:cytoplasm"/>
    <property type="evidence" value="ECO:0007669"/>
    <property type="project" value="TreeGrafter"/>
</dbReference>
<organism evidence="12 13">
    <name type="scientific">Schizothecium vesticola</name>
    <dbReference type="NCBI Taxonomy" id="314040"/>
    <lineage>
        <taxon>Eukaryota</taxon>
        <taxon>Fungi</taxon>
        <taxon>Dikarya</taxon>
        <taxon>Ascomycota</taxon>
        <taxon>Pezizomycotina</taxon>
        <taxon>Sordariomycetes</taxon>
        <taxon>Sordariomycetidae</taxon>
        <taxon>Sordariales</taxon>
        <taxon>Schizotheciaceae</taxon>
        <taxon>Schizothecium</taxon>
    </lineage>
</organism>
<dbReference type="Pfam" id="PF01595">
    <property type="entry name" value="CNNM"/>
    <property type="match status" value="1"/>
</dbReference>
<evidence type="ECO:0000313" key="12">
    <source>
        <dbReference type="EMBL" id="KAK0743764.1"/>
    </source>
</evidence>
<dbReference type="PANTHER" id="PTHR12064:SF97">
    <property type="entry name" value="METAL TRANSPORTER CNNM-5"/>
    <property type="match status" value="1"/>
</dbReference>
<comment type="subcellular location">
    <subcellularLocation>
        <location evidence="1">Membrane</location>
        <topology evidence="1">Multi-pass membrane protein</topology>
    </subcellularLocation>
</comment>
<feature type="region of interest" description="Disordered" evidence="8">
    <location>
        <begin position="590"/>
        <end position="651"/>
    </location>
</feature>
<dbReference type="Proteomes" id="UP001172155">
    <property type="component" value="Unassembled WGS sequence"/>
</dbReference>
<dbReference type="PROSITE" id="PS51371">
    <property type="entry name" value="CBS"/>
    <property type="match status" value="1"/>
</dbReference>
<feature type="compositionally biased region" description="Low complexity" evidence="8">
    <location>
        <begin position="621"/>
        <end position="635"/>
    </location>
</feature>
<dbReference type="InterPro" id="IPR002550">
    <property type="entry name" value="CNNM"/>
</dbReference>
<accession>A0AA40EQQ9</accession>
<keyword evidence="6" id="KW-0129">CBS domain</keyword>
<keyword evidence="13" id="KW-1185">Reference proteome</keyword>
<dbReference type="GO" id="GO:0030026">
    <property type="term" value="P:intracellular manganese ion homeostasis"/>
    <property type="evidence" value="ECO:0007669"/>
    <property type="project" value="TreeGrafter"/>
</dbReference>
<evidence type="ECO:0000256" key="5">
    <source>
        <dbReference type="ARBA" id="ARBA00023136"/>
    </source>
</evidence>
<feature type="compositionally biased region" description="Polar residues" evidence="8">
    <location>
        <begin position="510"/>
        <end position="523"/>
    </location>
</feature>
<sequence length="755" mass="80342">MTASSLRTPTRGHSSRPNGFLAARSLVVGLSRALFMGISTTYAAPLQLLGHLHDDEPEADGASLWVLYVASLVLVLSGGAFAGLTIALMGQDGIYLQVVAKDPTEPQQKNAKRVYDLLQRGKHWVLVTLLLANVIVNETLPVVLDRCLGGGVAAVVGSTFLIVIFGEVVPQSICVRYGLQIGGYMSKPVLLLMYLMAPLAWPTAKLLDRLLGEDHGTVYKKSGLKTLVTLHKSLGDVSQRLNQDEVTIISAVLDLKEKPVANVMTPMDDVFVMSEDTVLDEETMDMILSAGYSRIPIHETGSPTNFVGMLLVKILITYDPEDGKLVREFPLATLPETRPETSCLDIVNFFQEGKSHMVLVSEFPGEDHGALGVVTLEDVIEELIGEEIIDESDVYIDVHKAIRRLTPAPKARLQRHLSLSEDHAAKLADDSTVVADSSSVTDGNSTHRTIDLIGATGHDVHVPSSSPKTTTFMMRRSSAGAGGQTVRHTIPVRANLGDIKQHLRHLGPSNPATNPRDTKSTTVKIKPGHPLPVRANSVTEGVTTATRGGDETTSLLAPQVTAKDGIQALQQSYGSLSPVPAVTVQLRQGDDMPTLPLAPSASKATQTPDKATKSDTAVNRSTSSGSSARSSKSDSNAPKKRGNVRSGSITENIVESRGVRKVILETTSSNEDDEFALLTSTSPEAKRAGTKSTSILSHDGVVEEPEEEDEEDALLSPGGGPSGGSKGDAGGQAGESSGGGGKKKTRRKKRKGGKS</sequence>
<evidence type="ECO:0008006" key="14">
    <source>
        <dbReference type="Google" id="ProtNLM"/>
    </source>
</evidence>
<feature type="transmembrane region" description="Helical" evidence="9">
    <location>
        <begin position="123"/>
        <end position="144"/>
    </location>
</feature>
<evidence type="ECO:0000256" key="9">
    <source>
        <dbReference type="SAM" id="Phobius"/>
    </source>
</evidence>
<feature type="transmembrane region" description="Helical" evidence="9">
    <location>
        <begin position="21"/>
        <end position="44"/>
    </location>
</feature>
<dbReference type="FunFam" id="3.10.580.10:FF:000006">
    <property type="entry name" value="DUF21 and CBS domain protein"/>
    <property type="match status" value="1"/>
</dbReference>
<gene>
    <name evidence="12" type="ORF">B0T18DRAFT_190514</name>
</gene>
<feature type="transmembrane region" description="Helical" evidence="9">
    <location>
        <begin position="150"/>
        <end position="169"/>
    </location>
</feature>
<evidence type="ECO:0000259" key="11">
    <source>
        <dbReference type="PROSITE" id="PS51846"/>
    </source>
</evidence>
<evidence type="ECO:0000256" key="1">
    <source>
        <dbReference type="ARBA" id="ARBA00004141"/>
    </source>
</evidence>
<evidence type="ECO:0000256" key="7">
    <source>
        <dbReference type="PROSITE-ProRule" id="PRU01193"/>
    </source>
</evidence>
<evidence type="ECO:0000313" key="13">
    <source>
        <dbReference type="Proteomes" id="UP001172155"/>
    </source>
</evidence>
<evidence type="ECO:0000259" key="10">
    <source>
        <dbReference type="PROSITE" id="PS51371"/>
    </source>
</evidence>
<keyword evidence="5 7" id="KW-0472">Membrane</keyword>
<evidence type="ECO:0000256" key="8">
    <source>
        <dbReference type="SAM" id="MobiDB-lite"/>
    </source>
</evidence>
<dbReference type="GO" id="GO:0016020">
    <property type="term" value="C:membrane"/>
    <property type="evidence" value="ECO:0007669"/>
    <property type="project" value="UniProtKB-SubCell"/>
</dbReference>
<protein>
    <recommendedName>
        <fullName evidence="14">DUF21-domain-containing protein</fullName>
    </recommendedName>
</protein>
<feature type="transmembrane region" description="Helical" evidence="9">
    <location>
        <begin position="64"/>
        <end position="88"/>
    </location>
</feature>
<feature type="domain" description="CNNM transmembrane" evidence="11">
    <location>
        <begin position="60"/>
        <end position="245"/>
    </location>
</feature>
<feature type="compositionally biased region" description="Acidic residues" evidence="8">
    <location>
        <begin position="702"/>
        <end position="713"/>
    </location>
</feature>
<feature type="compositionally biased region" description="Basic residues" evidence="8">
    <location>
        <begin position="741"/>
        <end position="755"/>
    </location>
</feature>
<feature type="compositionally biased region" description="Polar residues" evidence="8">
    <location>
        <begin position="536"/>
        <end position="556"/>
    </location>
</feature>
<dbReference type="CDD" id="cd04590">
    <property type="entry name" value="CBS_pair_CorC_HlyC_assoc"/>
    <property type="match status" value="1"/>
</dbReference>
<feature type="transmembrane region" description="Helical" evidence="9">
    <location>
        <begin position="181"/>
        <end position="201"/>
    </location>
</feature>
<keyword evidence="2 7" id="KW-0812">Transmembrane</keyword>
<dbReference type="EMBL" id="JAUKUD010000005">
    <property type="protein sequence ID" value="KAK0743764.1"/>
    <property type="molecule type" value="Genomic_DNA"/>
</dbReference>
<evidence type="ECO:0000256" key="3">
    <source>
        <dbReference type="ARBA" id="ARBA00022737"/>
    </source>
</evidence>
<keyword evidence="4 7" id="KW-1133">Transmembrane helix</keyword>
<dbReference type="InterPro" id="IPR044751">
    <property type="entry name" value="Ion_transp-like_CBS"/>
</dbReference>
<dbReference type="PROSITE" id="PS51846">
    <property type="entry name" value="CNNM"/>
    <property type="match status" value="1"/>
</dbReference>
<evidence type="ECO:0000256" key="6">
    <source>
        <dbReference type="PROSITE-ProRule" id="PRU00703"/>
    </source>
</evidence>
<feature type="compositionally biased region" description="Gly residues" evidence="8">
    <location>
        <begin position="717"/>
        <end position="740"/>
    </location>
</feature>
<feature type="region of interest" description="Disordered" evidence="8">
    <location>
        <begin position="505"/>
        <end position="556"/>
    </location>
</feature>
<comment type="caution">
    <text evidence="12">The sequence shown here is derived from an EMBL/GenBank/DDBJ whole genome shotgun (WGS) entry which is preliminary data.</text>
</comment>
<feature type="region of interest" description="Disordered" evidence="8">
    <location>
        <begin position="674"/>
        <end position="755"/>
    </location>
</feature>
<evidence type="ECO:0000256" key="4">
    <source>
        <dbReference type="ARBA" id="ARBA00022989"/>
    </source>
</evidence>
<dbReference type="SUPFAM" id="SSF54631">
    <property type="entry name" value="CBS-domain pair"/>
    <property type="match status" value="1"/>
</dbReference>
<dbReference type="InterPro" id="IPR000644">
    <property type="entry name" value="CBS_dom"/>
</dbReference>
<feature type="domain" description="CBS" evidence="10">
    <location>
        <begin position="325"/>
        <end position="391"/>
    </location>
</feature>
<dbReference type="GO" id="GO:0010960">
    <property type="term" value="P:magnesium ion homeostasis"/>
    <property type="evidence" value="ECO:0007669"/>
    <property type="project" value="InterPro"/>
</dbReference>
<keyword evidence="3" id="KW-0677">Repeat</keyword>
<dbReference type="Gene3D" id="3.10.580.10">
    <property type="entry name" value="CBS-domain"/>
    <property type="match status" value="1"/>
</dbReference>
<feature type="compositionally biased region" description="Polar residues" evidence="8">
    <location>
        <begin position="602"/>
        <end position="620"/>
    </location>
</feature>